<feature type="chain" id="PRO_5006629793" description="Lipoprotein" evidence="1">
    <location>
        <begin position="24"/>
        <end position="195"/>
    </location>
</feature>
<organism evidence="2">
    <name type="scientific">Sulfurovum sp. enrichment culture clone C5</name>
    <dbReference type="NCBI Taxonomy" id="497650"/>
    <lineage>
        <taxon>Bacteria</taxon>
        <taxon>Pseudomonadati</taxon>
        <taxon>Campylobacterota</taxon>
        <taxon>Epsilonproteobacteria</taxon>
        <taxon>Campylobacterales</taxon>
        <taxon>Sulfurovaceae</taxon>
        <taxon>Sulfurovum</taxon>
        <taxon>environmental samples</taxon>
    </lineage>
</organism>
<sequence length="195" mass="21383">MMTNISIRFLVAFGLVIFFVACSNDDSSNSKDENATSIGTTNSQDISMKVYDPCEMLTSKDIQEIFPEASIKITTHDTKPANPLGMRRCFWEASEDDMKFVQLTISSDSESEAMKVDEQFENNRKYIQNVKSVSGVGDGAYYGGSGLKAGAGLHVLVKNKGVLLGVQVGLGFGNKDEQKHLNIEKSIAEKVIQKL</sequence>
<name>A0A0S4XMU4_9BACT</name>
<dbReference type="AlphaFoldDB" id="A0A0S4XMU4"/>
<accession>A0A0S4XMU4</accession>
<evidence type="ECO:0000313" key="2">
    <source>
        <dbReference type="EMBL" id="CUV65611.1"/>
    </source>
</evidence>
<proteinExistence type="predicted"/>
<evidence type="ECO:0000256" key="1">
    <source>
        <dbReference type="SAM" id="SignalP"/>
    </source>
</evidence>
<feature type="signal peptide" evidence="1">
    <location>
        <begin position="1"/>
        <end position="23"/>
    </location>
</feature>
<keyword evidence="1" id="KW-0732">Signal</keyword>
<evidence type="ECO:0008006" key="3">
    <source>
        <dbReference type="Google" id="ProtNLM"/>
    </source>
</evidence>
<reference evidence="2" key="1">
    <citation type="submission" date="2015-11" db="EMBL/GenBank/DDBJ databases">
        <authorList>
            <person name="Zhang Y."/>
            <person name="Guo Z."/>
        </authorList>
    </citation>
    <scope>NUCLEOTIDE SEQUENCE</scope>
    <source>
        <strain evidence="2">BN30871</strain>
    </source>
</reference>
<protein>
    <recommendedName>
        <fullName evidence="3">Lipoprotein</fullName>
    </recommendedName>
</protein>
<dbReference type="EMBL" id="FAXN01000039">
    <property type="protein sequence ID" value="CUV65611.1"/>
    <property type="molecule type" value="Genomic_DNA"/>
</dbReference>
<gene>
    <name evidence="2" type="ORF">BN3087_390062</name>
</gene>